<proteinExistence type="predicted"/>
<feature type="region of interest" description="Disordered" evidence="1">
    <location>
        <begin position="1"/>
        <end position="50"/>
    </location>
</feature>
<evidence type="ECO:0000256" key="1">
    <source>
        <dbReference type="SAM" id="MobiDB-lite"/>
    </source>
</evidence>
<feature type="compositionally biased region" description="Low complexity" evidence="1">
    <location>
        <begin position="1"/>
        <end position="21"/>
    </location>
</feature>
<dbReference type="EMBL" id="GBRH01250521">
    <property type="protein sequence ID" value="JAD47374.1"/>
    <property type="molecule type" value="Transcribed_RNA"/>
</dbReference>
<dbReference type="AlphaFoldDB" id="A0A0A9A6Q1"/>
<reference evidence="2" key="2">
    <citation type="journal article" date="2015" name="Data Brief">
        <title>Shoot transcriptome of the giant reed, Arundo donax.</title>
        <authorList>
            <person name="Barrero R.A."/>
            <person name="Guerrero F.D."/>
            <person name="Moolhuijzen P."/>
            <person name="Goolsby J.A."/>
            <person name="Tidwell J."/>
            <person name="Bellgard S.E."/>
            <person name="Bellgard M.I."/>
        </authorList>
    </citation>
    <scope>NUCLEOTIDE SEQUENCE</scope>
    <source>
        <tissue evidence="2">Shoot tissue taken approximately 20 cm above the soil surface</tissue>
    </source>
</reference>
<organism evidence="2">
    <name type="scientific">Arundo donax</name>
    <name type="common">Giant reed</name>
    <name type="synonym">Donax arundinaceus</name>
    <dbReference type="NCBI Taxonomy" id="35708"/>
    <lineage>
        <taxon>Eukaryota</taxon>
        <taxon>Viridiplantae</taxon>
        <taxon>Streptophyta</taxon>
        <taxon>Embryophyta</taxon>
        <taxon>Tracheophyta</taxon>
        <taxon>Spermatophyta</taxon>
        <taxon>Magnoliopsida</taxon>
        <taxon>Liliopsida</taxon>
        <taxon>Poales</taxon>
        <taxon>Poaceae</taxon>
        <taxon>PACMAD clade</taxon>
        <taxon>Arundinoideae</taxon>
        <taxon>Arundineae</taxon>
        <taxon>Arundo</taxon>
    </lineage>
</organism>
<protein>
    <submittedName>
        <fullName evidence="2">Uncharacterized protein</fullName>
    </submittedName>
</protein>
<sequence>MEPNRSPDQASSRPAPDSAAPLHARPQSQSELPPTDTAEWKSLEVARPAR</sequence>
<accession>A0A0A9A6Q1</accession>
<name>A0A0A9A6Q1_ARUDO</name>
<evidence type="ECO:0000313" key="2">
    <source>
        <dbReference type="EMBL" id="JAD47374.1"/>
    </source>
</evidence>
<reference evidence="2" key="1">
    <citation type="submission" date="2014-09" db="EMBL/GenBank/DDBJ databases">
        <authorList>
            <person name="Magalhaes I.L.F."/>
            <person name="Oliveira U."/>
            <person name="Santos F.R."/>
            <person name="Vidigal T.H.D.A."/>
            <person name="Brescovit A.D."/>
            <person name="Santos A.J."/>
        </authorList>
    </citation>
    <scope>NUCLEOTIDE SEQUENCE</scope>
    <source>
        <tissue evidence="2">Shoot tissue taken approximately 20 cm above the soil surface</tissue>
    </source>
</reference>